<evidence type="ECO:0000313" key="5">
    <source>
        <dbReference type="Proteomes" id="UP000255421"/>
    </source>
</evidence>
<keyword evidence="1" id="KW-0812">Transmembrane</keyword>
<reference evidence="3" key="2">
    <citation type="submission" date="2016-10" db="EMBL/GenBank/DDBJ databases">
        <authorList>
            <person name="de Groot N.N."/>
        </authorList>
    </citation>
    <scope>NUCLEOTIDE SEQUENCE [LARGE SCALE GENOMIC DNA]</scope>
    <source>
        <strain evidence="3">CGMCC 1.12397</strain>
    </source>
</reference>
<evidence type="ECO:0000313" key="3">
    <source>
        <dbReference type="EMBL" id="SDQ48033.1"/>
    </source>
</evidence>
<keyword evidence="2" id="KW-0808">Transferase</keyword>
<feature type="transmembrane region" description="Helical" evidence="1">
    <location>
        <begin position="38"/>
        <end position="55"/>
    </location>
</feature>
<keyword evidence="5" id="KW-1185">Reference proteome</keyword>
<dbReference type="AlphaFoldDB" id="A0A1H1B817"/>
<reference evidence="2 5" key="3">
    <citation type="submission" date="2018-07" db="EMBL/GenBank/DDBJ databases">
        <title>Genome sequence of extremly halophilic archaeon Halopelagius longus strain BC12-B1.</title>
        <authorList>
            <person name="Zhang X."/>
        </authorList>
    </citation>
    <scope>NUCLEOTIDE SEQUENCE [LARGE SCALE GENOMIC DNA]</scope>
    <source>
        <strain evidence="2 5">BC12-B1</strain>
    </source>
</reference>
<sequence length="119" mass="12728">MSPSTRLGSGISRYRAVVAALFTVAASLYVAFVSIPPLVVIVAVIAVVYSVASAFDTVRTHPLYNLASAVFAALLFGLWYVASNTDGLFLLALTVLSAFGVAVEAYNYRHGTSYLRLDF</sequence>
<evidence type="ECO:0000256" key="1">
    <source>
        <dbReference type="SAM" id="Phobius"/>
    </source>
</evidence>
<accession>A0A1H1B817</accession>
<evidence type="ECO:0000313" key="2">
    <source>
        <dbReference type="EMBL" id="RDI70679.1"/>
    </source>
</evidence>
<dbReference type="EMBL" id="FNKQ01000002">
    <property type="protein sequence ID" value="SDQ48033.1"/>
    <property type="molecule type" value="Genomic_DNA"/>
</dbReference>
<feature type="transmembrane region" description="Helical" evidence="1">
    <location>
        <begin position="62"/>
        <end position="82"/>
    </location>
</feature>
<keyword evidence="1" id="KW-0472">Membrane</keyword>
<protein>
    <submittedName>
        <fullName evidence="2">Phosphatidate cytidylyltransferase</fullName>
    </submittedName>
</protein>
<evidence type="ECO:0000313" key="4">
    <source>
        <dbReference type="Proteomes" id="UP000199289"/>
    </source>
</evidence>
<dbReference type="Pfam" id="PF26260">
    <property type="entry name" value="DUF8064"/>
    <property type="match status" value="1"/>
</dbReference>
<organism evidence="3 4">
    <name type="scientific">Halopelagius longus</name>
    <dbReference type="NCBI Taxonomy" id="1236180"/>
    <lineage>
        <taxon>Archaea</taxon>
        <taxon>Methanobacteriati</taxon>
        <taxon>Methanobacteriota</taxon>
        <taxon>Stenosarchaea group</taxon>
        <taxon>Halobacteria</taxon>
        <taxon>Halobacteriales</taxon>
        <taxon>Haloferacaceae</taxon>
    </lineage>
</organism>
<proteinExistence type="predicted"/>
<feature type="transmembrane region" description="Helical" evidence="1">
    <location>
        <begin position="88"/>
        <end position="106"/>
    </location>
</feature>
<dbReference type="EMBL" id="QQST01000001">
    <property type="protein sequence ID" value="RDI70679.1"/>
    <property type="molecule type" value="Genomic_DNA"/>
</dbReference>
<dbReference type="RefSeq" id="WP_092535758.1">
    <property type="nucleotide sequence ID" value="NZ_FNKQ01000002.1"/>
</dbReference>
<dbReference type="OrthoDB" id="292539at2157"/>
<dbReference type="Proteomes" id="UP000199289">
    <property type="component" value="Unassembled WGS sequence"/>
</dbReference>
<name>A0A1H1B817_9EURY</name>
<dbReference type="InterPro" id="IPR058377">
    <property type="entry name" value="DUF8064"/>
</dbReference>
<gene>
    <name evidence="2" type="ORF">DWB78_02465</name>
    <name evidence="3" type="ORF">SAMN05216278_1678</name>
</gene>
<keyword evidence="2" id="KW-0548">Nucleotidyltransferase</keyword>
<keyword evidence="1" id="KW-1133">Transmembrane helix</keyword>
<dbReference type="GO" id="GO:0016779">
    <property type="term" value="F:nucleotidyltransferase activity"/>
    <property type="evidence" value="ECO:0007669"/>
    <property type="project" value="UniProtKB-KW"/>
</dbReference>
<reference evidence="4" key="1">
    <citation type="submission" date="2016-10" db="EMBL/GenBank/DDBJ databases">
        <authorList>
            <person name="Varghese N."/>
            <person name="Submissions S."/>
        </authorList>
    </citation>
    <scope>NUCLEOTIDE SEQUENCE [LARGE SCALE GENOMIC DNA]</scope>
    <source>
        <strain evidence="4">CGMCC 1.12397</strain>
    </source>
</reference>
<dbReference type="Proteomes" id="UP000255421">
    <property type="component" value="Unassembled WGS sequence"/>
</dbReference>